<dbReference type="GO" id="GO:0005524">
    <property type="term" value="F:ATP binding"/>
    <property type="evidence" value="ECO:0007669"/>
    <property type="project" value="UniProtKB-UniRule"/>
</dbReference>
<name>A0A507E3T9_9FUNG</name>
<dbReference type="PROSITE" id="PS00107">
    <property type="entry name" value="PROTEIN_KINASE_ATP"/>
    <property type="match status" value="1"/>
</dbReference>
<gene>
    <name evidence="8" type="ORF">PhCBS80983_g02919</name>
</gene>
<evidence type="ECO:0000259" key="7">
    <source>
        <dbReference type="PROSITE" id="PS50011"/>
    </source>
</evidence>
<keyword evidence="9" id="KW-1185">Reference proteome</keyword>
<evidence type="ECO:0000256" key="4">
    <source>
        <dbReference type="PROSITE-ProRule" id="PRU10141"/>
    </source>
</evidence>
<keyword evidence="2 4" id="KW-0547">Nucleotide-binding</keyword>
<keyword evidence="6" id="KW-1133">Transmembrane helix</keyword>
<dbReference type="InterPro" id="IPR017441">
    <property type="entry name" value="Protein_kinase_ATP_BS"/>
</dbReference>
<dbReference type="PANTHER" id="PTHR48012">
    <property type="entry name" value="STERILE20-LIKE KINASE, ISOFORM B-RELATED"/>
    <property type="match status" value="1"/>
</dbReference>
<evidence type="ECO:0000313" key="8">
    <source>
        <dbReference type="EMBL" id="TPX58733.1"/>
    </source>
</evidence>
<reference evidence="8 9" key="1">
    <citation type="journal article" date="2019" name="Sci. Rep.">
        <title>Comparative genomics of chytrid fungi reveal insights into the obligate biotrophic and pathogenic lifestyle of Synchytrium endobioticum.</title>
        <authorList>
            <person name="van de Vossenberg B.T.L.H."/>
            <person name="Warris S."/>
            <person name="Nguyen H.D.T."/>
            <person name="van Gent-Pelzer M.P.E."/>
            <person name="Joly D.L."/>
            <person name="van de Geest H.C."/>
            <person name="Bonants P.J.M."/>
            <person name="Smith D.S."/>
            <person name="Levesque C.A."/>
            <person name="van der Lee T.A.J."/>
        </authorList>
    </citation>
    <scope>NUCLEOTIDE SEQUENCE [LARGE SCALE GENOMIC DNA]</scope>
    <source>
        <strain evidence="8 9">CBS 809.83</strain>
    </source>
</reference>
<protein>
    <recommendedName>
        <fullName evidence="1">non-specific serine/threonine protein kinase</fullName>
        <ecNumber evidence="1">2.7.11.1</ecNumber>
    </recommendedName>
</protein>
<dbReference type="SUPFAM" id="SSF56112">
    <property type="entry name" value="Protein kinase-like (PK-like)"/>
    <property type="match status" value="1"/>
</dbReference>
<dbReference type="Pfam" id="PF00069">
    <property type="entry name" value="Pkinase"/>
    <property type="match status" value="1"/>
</dbReference>
<keyword evidence="6" id="KW-0472">Membrane</keyword>
<organism evidence="8 9">
    <name type="scientific">Powellomyces hirtus</name>
    <dbReference type="NCBI Taxonomy" id="109895"/>
    <lineage>
        <taxon>Eukaryota</taxon>
        <taxon>Fungi</taxon>
        <taxon>Fungi incertae sedis</taxon>
        <taxon>Chytridiomycota</taxon>
        <taxon>Chytridiomycota incertae sedis</taxon>
        <taxon>Chytridiomycetes</taxon>
        <taxon>Spizellomycetales</taxon>
        <taxon>Powellomycetaceae</taxon>
        <taxon>Powellomyces</taxon>
    </lineage>
</organism>
<dbReference type="GO" id="GO:0004674">
    <property type="term" value="F:protein serine/threonine kinase activity"/>
    <property type="evidence" value="ECO:0007669"/>
    <property type="project" value="UniProtKB-EC"/>
</dbReference>
<dbReference type="FunFam" id="1.10.510.10:FF:001091">
    <property type="entry name" value="STE family protein kinase"/>
    <property type="match status" value="1"/>
</dbReference>
<evidence type="ECO:0000256" key="5">
    <source>
        <dbReference type="SAM" id="MobiDB-lite"/>
    </source>
</evidence>
<evidence type="ECO:0000256" key="1">
    <source>
        <dbReference type="ARBA" id="ARBA00012513"/>
    </source>
</evidence>
<feature type="compositionally biased region" description="Polar residues" evidence="5">
    <location>
        <begin position="19"/>
        <end position="38"/>
    </location>
</feature>
<keyword evidence="6" id="KW-0812">Transmembrane</keyword>
<dbReference type="InterPro" id="IPR050629">
    <property type="entry name" value="STE20/SPS1-PAK"/>
</dbReference>
<comment type="caution">
    <text evidence="8">The sequence shown here is derived from an EMBL/GenBank/DDBJ whole genome shotgun (WGS) entry which is preliminary data.</text>
</comment>
<feature type="transmembrane region" description="Helical" evidence="6">
    <location>
        <begin position="988"/>
        <end position="1004"/>
    </location>
</feature>
<dbReference type="AlphaFoldDB" id="A0A507E3T9"/>
<sequence>MRMTPVQKRTGSGNGPPSAHTNPSLPVSHPNSPASTPVATERMILDAPPLASPPNMEGTIPHSPTPGFSGNPTELPHRTVSLQMMNQIGGMSASPLSPKGKSAAKNGPFAIGSPFNVEKRLHVDGEFNWFGDGDPREMFDIQEKLGEGAFGAVFKAVLKQTGFVMAIKEILVGKLNDRNSIQKEINMLRQCRHRNTVQYFGCFNVDDDSIWILNDYCGAGSISDCIELTETTFTEPQIAIVLAAALEGLAFLHSRNIVHRDVKCANILLTENAVVKIGDFGVSEKLTQTVCVRNSIVGTPYWMSPEVITGSDYGTEADIWSLGITTIEMTDGVPPHSTVHPMRAMFKIPFLPPPTLLQPSAYSKQFNDFIARCLVKDPKKRPSAQELLQHPFIERHVGQQHNNDLRKPLMEKVREVMARRSLVKKLGHPKGGKTTVIRGDVIAEDSIAERNDLLHASAASIRKPRGLSGSSVGSHATVVIHSEDDGEVNHWQGSGNLDDTLVIHKSAPTYGSPQEAAAEAECSGTMVIHSDQKEKHLDVRLHAETKRGSETFRNKLLSPAAVVTKLMDDSGTLIIHGDHVNVEVRMKEHMDDADVESEEEGRPSEQPETDMDSDVDAEFLITGGGSPRMHGYEKNGVGVRYVRRLSDATDEEQVLFVNRKPRKNVATKLRRRLEKFRKTLKGNVAGPEESGDERDDLETRKRRFPSESSHQKKSRSVGESDSPRMTEGMAPPRRLFSDVDQHQYSVREVQQRVNRERANSAATNGSEPRSSFSGERSGSMSSADGPRLSVDSTSLASIESNESTTQRRALTRIYEILFGMASTDATHLPNPPRTASEGASSSSSSVHASTPLKNVTRMRSASSMSLGKVDGEIDVNELVRIHDNLLMEIDSAKRAKSGRWWNVEPSLNTSAECIRRSGQQPRLTNGADKIAVVPILDFEDEQVVADEIAAWAMRIPWIGDTTGTFIGSTAVLVWKIGYVLSREIRSNIWLHLFYAMVVVSVIWARS</sequence>
<dbReference type="InterPro" id="IPR000719">
    <property type="entry name" value="Prot_kinase_dom"/>
</dbReference>
<dbReference type="SMART" id="SM00220">
    <property type="entry name" value="S_TKc"/>
    <property type="match status" value="1"/>
</dbReference>
<dbReference type="Gene3D" id="1.10.510.10">
    <property type="entry name" value="Transferase(Phosphotransferase) domain 1"/>
    <property type="match status" value="1"/>
</dbReference>
<accession>A0A507E3T9</accession>
<feature type="compositionally biased region" description="Polar residues" evidence="5">
    <location>
        <begin position="790"/>
        <end position="806"/>
    </location>
</feature>
<dbReference type="InterPro" id="IPR011009">
    <property type="entry name" value="Kinase-like_dom_sf"/>
</dbReference>
<dbReference type="Proteomes" id="UP000318582">
    <property type="component" value="Unassembled WGS sequence"/>
</dbReference>
<feature type="binding site" evidence="4">
    <location>
        <position position="174"/>
    </location>
    <ligand>
        <name>ATP</name>
        <dbReference type="ChEBI" id="CHEBI:30616"/>
    </ligand>
</feature>
<feature type="region of interest" description="Disordered" evidence="5">
    <location>
        <begin position="590"/>
        <end position="633"/>
    </location>
</feature>
<feature type="compositionally biased region" description="Acidic residues" evidence="5">
    <location>
        <begin position="607"/>
        <end position="617"/>
    </location>
</feature>
<dbReference type="InterPro" id="IPR008271">
    <property type="entry name" value="Ser/Thr_kinase_AS"/>
</dbReference>
<dbReference type="EMBL" id="QEAQ01000033">
    <property type="protein sequence ID" value="TPX58733.1"/>
    <property type="molecule type" value="Genomic_DNA"/>
</dbReference>
<proteinExistence type="predicted"/>
<dbReference type="PROSITE" id="PS50011">
    <property type="entry name" value="PROTEIN_KINASE_DOM"/>
    <property type="match status" value="1"/>
</dbReference>
<evidence type="ECO:0000256" key="3">
    <source>
        <dbReference type="ARBA" id="ARBA00022840"/>
    </source>
</evidence>
<keyword evidence="3 4" id="KW-0067">ATP-binding</keyword>
<feature type="compositionally biased region" description="Basic and acidic residues" evidence="5">
    <location>
        <begin position="749"/>
        <end position="758"/>
    </location>
</feature>
<dbReference type="GO" id="GO:0005737">
    <property type="term" value="C:cytoplasm"/>
    <property type="evidence" value="ECO:0007669"/>
    <property type="project" value="TreeGrafter"/>
</dbReference>
<dbReference type="STRING" id="109895.A0A507E3T9"/>
<dbReference type="EC" id="2.7.11.1" evidence="1"/>
<feature type="region of interest" description="Disordered" evidence="5">
    <location>
        <begin position="1"/>
        <end position="69"/>
    </location>
</feature>
<evidence type="ECO:0000313" key="9">
    <source>
        <dbReference type="Proteomes" id="UP000318582"/>
    </source>
</evidence>
<feature type="compositionally biased region" description="Low complexity" evidence="5">
    <location>
        <begin position="835"/>
        <end position="849"/>
    </location>
</feature>
<evidence type="ECO:0000256" key="2">
    <source>
        <dbReference type="ARBA" id="ARBA00022741"/>
    </source>
</evidence>
<evidence type="ECO:0000256" key="6">
    <source>
        <dbReference type="SAM" id="Phobius"/>
    </source>
</evidence>
<feature type="compositionally biased region" description="Low complexity" evidence="5">
    <location>
        <begin position="765"/>
        <end position="782"/>
    </location>
</feature>
<feature type="compositionally biased region" description="Polar residues" evidence="5">
    <location>
        <begin position="851"/>
        <end position="863"/>
    </location>
</feature>
<dbReference type="PROSITE" id="PS00108">
    <property type="entry name" value="PROTEIN_KINASE_ST"/>
    <property type="match status" value="1"/>
</dbReference>
<dbReference type="PANTHER" id="PTHR48012:SF2">
    <property type="entry name" value="STERILE20-LIKE KINASE, ISOFORM B"/>
    <property type="match status" value="1"/>
</dbReference>
<feature type="domain" description="Protein kinase" evidence="7">
    <location>
        <begin position="139"/>
        <end position="393"/>
    </location>
</feature>
<feature type="region of interest" description="Disordered" evidence="5">
    <location>
        <begin position="680"/>
        <end position="806"/>
    </location>
</feature>
<feature type="region of interest" description="Disordered" evidence="5">
    <location>
        <begin position="824"/>
        <end position="863"/>
    </location>
</feature>